<proteinExistence type="inferred from homology"/>
<dbReference type="GO" id="GO:0016705">
    <property type="term" value="F:oxidoreductase activity, acting on paired donors, with incorporation or reduction of molecular oxygen"/>
    <property type="evidence" value="ECO:0007669"/>
    <property type="project" value="InterPro"/>
</dbReference>
<keyword evidence="4" id="KW-0408">Iron</keyword>
<dbReference type="InterPro" id="IPR001128">
    <property type="entry name" value="Cyt_P450"/>
</dbReference>
<comment type="similarity">
    <text evidence="1">Belongs to the cytochrome P450 family.</text>
</comment>
<protein>
    <recommendedName>
        <fullName evidence="7">Cytochrome P450</fullName>
    </recommendedName>
</protein>
<sequence length="559" mass="62883">MPENCFNTVRITISKAADALLVSDSEMDLAVCATLSVIEAHLALRSLRAENIPGFGQIAALFLLNYALIKLYRVYLYPRYFSSLRHLPGPQDNNVAFGQELNKFRAESPVGLQLDWSRRWPDAPFIRYISIAGREALVVNSLAAHKAVLQTHVYDFVKPPFFARLVGEITGVGLLFAEGEDHKRQRKLLAGPFSVPSMRKILPVFQRSVKLLLKDLETALGDDLHASIEVIDTLSKSATDNICLTVLGIELNTMSSSFQKLYTRVLHQGPLGQLLSAVNAFVPIRSLVPLQANKQFIDANKHLRQILREIIEKRKTDLINGTFRKDIGESRDLLTYILEESELQREQTGQEPWSVNEIIGHLLNFTSAGHESTANTVSWALYVLSTNHKIQDRLRGEIQALLESCAEPTYEDISGLPYLHNFVRETLRVYSPSFMSPRQASKDLIIEGVRIPKGTQIDIHMPLMHHHKGIWGPDASSFDPDRNFAILEIKVMLIELVSKWRFLGIERWDYETGNNESGRGGERELLVNGEEAVGKGVKLANPSLTYRPAGGLLVRFERL</sequence>
<gene>
    <name evidence="5" type="ORF">NPX13_g10117</name>
</gene>
<name>A0A9W8N5F7_9PEZI</name>
<accession>A0A9W8N5F7</accession>
<evidence type="ECO:0000256" key="3">
    <source>
        <dbReference type="ARBA" id="ARBA00022723"/>
    </source>
</evidence>
<dbReference type="InterPro" id="IPR050121">
    <property type="entry name" value="Cytochrome_P450_monoxygenase"/>
</dbReference>
<organism evidence="5 6">
    <name type="scientific">Xylaria arbuscula</name>
    <dbReference type="NCBI Taxonomy" id="114810"/>
    <lineage>
        <taxon>Eukaryota</taxon>
        <taxon>Fungi</taxon>
        <taxon>Dikarya</taxon>
        <taxon>Ascomycota</taxon>
        <taxon>Pezizomycotina</taxon>
        <taxon>Sordariomycetes</taxon>
        <taxon>Xylariomycetidae</taxon>
        <taxon>Xylariales</taxon>
        <taxon>Xylariaceae</taxon>
        <taxon>Xylaria</taxon>
    </lineage>
</organism>
<dbReference type="Proteomes" id="UP001148614">
    <property type="component" value="Unassembled WGS sequence"/>
</dbReference>
<dbReference type="Pfam" id="PF00067">
    <property type="entry name" value="p450"/>
    <property type="match status" value="1"/>
</dbReference>
<keyword evidence="6" id="KW-1185">Reference proteome</keyword>
<keyword evidence="3" id="KW-0479">Metal-binding</keyword>
<dbReference type="InterPro" id="IPR036396">
    <property type="entry name" value="Cyt_P450_sf"/>
</dbReference>
<evidence type="ECO:0000313" key="6">
    <source>
        <dbReference type="Proteomes" id="UP001148614"/>
    </source>
</evidence>
<evidence type="ECO:0008006" key="7">
    <source>
        <dbReference type="Google" id="ProtNLM"/>
    </source>
</evidence>
<dbReference type="AlphaFoldDB" id="A0A9W8N5F7"/>
<evidence type="ECO:0000256" key="2">
    <source>
        <dbReference type="ARBA" id="ARBA00022617"/>
    </source>
</evidence>
<dbReference type="GO" id="GO:0004497">
    <property type="term" value="F:monooxygenase activity"/>
    <property type="evidence" value="ECO:0007669"/>
    <property type="project" value="InterPro"/>
</dbReference>
<dbReference type="VEuPathDB" id="FungiDB:F4678DRAFT_468333"/>
<dbReference type="PANTHER" id="PTHR24305">
    <property type="entry name" value="CYTOCHROME P450"/>
    <property type="match status" value="1"/>
</dbReference>
<comment type="caution">
    <text evidence="5">The sequence shown here is derived from an EMBL/GenBank/DDBJ whole genome shotgun (WGS) entry which is preliminary data.</text>
</comment>
<dbReference type="SUPFAM" id="SSF48264">
    <property type="entry name" value="Cytochrome P450"/>
    <property type="match status" value="1"/>
</dbReference>
<dbReference type="PANTHER" id="PTHR24305:SF166">
    <property type="entry name" value="CYTOCHROME P450 12A4, MITOCHONDRIAL-RELATED"/>
    <property type="match status" value="1"/>
</dbReference>
<evidence type="ECO:0000313" key="5">
    <source>
        <dbReference type="EMBL" id="KAJ3556516.1"/>
    </source>
</evidence>
<dbReference type="EMBL" id="JANPWZ010002729">
    <property type="protein sequence ID" value="KAJ3556516.1"/>
    <property type="molecule type" value="Genomic_DNA"/>
</dbReference>
<evidence type="ECO:0000256" key="4">
    <source>
        <dbReference type="ARBA" id="ARBA00023004"/>
    </source>
</evidence>
<dbReference type="Gene3D" id="1.10.630.10">
    <property type="entry name" value="Cytochrome P450"/>
    <property type="match status" value="1"/>
</dbReference>
<dbReference type="GO" id="GO:0020037">
    <property type="term" value="F:heme binding"/>
    <property type="evidence" value="ECO:0007669"/>
    <property type="project" value="InterPro"/>
</dbReference>
<keyword evidence="2" id="KW-0349">Heme</keyword>
<reference evidence="5" key="1">
    <citation type="submission" date="2022-07" db="EMBL/GenBank/DDBJ databases">
        <title>Genome Sequence of Xylaria arbuscula.</title>
        <authorList>
            <person name="Buettner E."/>
        </authorList>
    </citation>
    <scope>NUCLEOTIDE SEQUENCE</scope>
    <source>
        <strain evidence="5">VT107</strain>
    </source>
</reference>
<evidence type="ECO:0000256" key="1">
    <source>
        <dbReference type="ARBA" id="ARBA00010617"/>
    </source>
</evidence>
<dbReference type="GO" id="GO:0005506">
    <property type="term" value="F:iron ion binding"/>
    <property type="evidence" value="ECO:0007669"/>
    <property type="project" value="InterPro"/>
</dbReference>